<keyword evidence="4 6" id="KW-1133">Transmembrane helix</keyword>
<dbReference type="GO" id="GO:0043190">
    <property type="term" value="C:ATP-binding cassette (ABC) transporter complex"/>
    <property type="evidence" value="ECO:0007669"/>
    <property type="project" value="InterPro"/>
</dbReference>
<keyword evidence="5 6" id="KW-0472">Membrane</keyword>
<dbReference type="EMBL" id="QVME01000001">
    <property type="protein sequence ID" value="RGE70317.1"/>
    <property type="molecule type" value="Genomic_DNA"/>
</dbReference>
<dbReference type="PANTHER" id="PTHR43723">
    <property type="entry name" value="COBALT TRANSPORT PROTEIN CBIQ"/>
    <property type="match status" value="1"/>
</dbReference>
<evidence type="ECO:0000256" key="4">
    <source>
        <dbReference type="ARBA" id="ARBA00022989"/>
    </source>
</evidence>
<evidence type="ECO:0000313" key="9">
    <source>
        <dbReference type="Proteomes" id="UP000196386"/>
    </source>
</evidence>
<gene>
    <name evidence="8" type="primary">cbiQ</name>
    <name evidence="7" type="ORF">B5F11_15045</name>
    <name evidence="8" type="ORF">DXC40_04510</name>
</gene>
<feature type="transmembrane region" description="Helical" evidence="6">
    <location>
        <begin position="235"/>
        <end position="253"/>
    </location>
</feature>
<dbReference type="OrthoDB" id="9815246at2"/>
<reference evidence="9" key="1">
    <citation type="submission" date="2017-04" db="EMBL/GenBank/DDBJ databases">
        <title>Function of individual gut microbiota members based on whole genome sequencing of pure cultures obtained from chicken caecum.</title>
        <authorList>
            <person name="Medvecky M."/>
            <person name="Cejkova D."/>
            <person name="Polansky O."/>
            <person name="Karasova D."/>
            <person name="Kubasova T."/>
            <person name="Cizek A."/>
            <person name="Rychlik I."/>
        </authorList>
    </citation>
    <scope>NUCLEOTIDE SEQUENCE [LARGE SCALE GENOMIC DNA]</scope>
    <source>
        <strain evidence="9">An175</strain>
    </source>
</reference>
<evidence type="ECO:0000256" key="5">
    <source>
        <dbReference type="ARBA" id="ARBA00023136"/>
    </source>
</evidence>
<accession>A0A1Y4MH32</accession>
<comment type="subcellular location">
    <subcellularLocation>
        <location evidence="1">Cell membrane</location>
        <topology evidence="1">Multi-pass membrane protein</topology>
    </subcellularLocation>
</comment>
<dbReference type="InterPro" id="IPR012809">
    <property type="entry name" value="ECF_CbiQ"/>
</dbReference>
<dbReference type="CDD" id="cd16914">
    <property type="entry name" value="EcfT"/>
    <property type="match status" value="1"/>
</dbReference>
<evidence type="ECO:0000256" key="6">
    <source>
        <dbReference type="SAM" id="Phobius"/>
    </source>
</evidence>
<keyword evidence="3 6" id="KW-0812">Transmembrane</keyword>
<keyword evidence="2" id="KW-1003">Cell membrane</keyword>
<evidence type="ECO:0000313" key="10">
    <source>
        <dbReference type="Proteomes" id="UP000260828"/>
    </source>
</evidence>
<evidence type="ECO:0000256" key="3">
    <source>
        <dbReference type="ARBA" id="ARBA00022692"/>
    </source>
</evidence>
<comment type="caution">
    <text evidence="7">The sequence shown here is derived from an EMBL/GenBank/DDBJ whole genome shotgun (WGS) entry which is preliminary data.</text>
</comment>
<reference evidence="7" key="2">
    <citation type="journal article" date="2018" name="BMC Genomics">
        <title>Whole genome sequencing and function prediction of 133 gut anaerobes isolated from chicken caecum in pure cultures.</title>
        <authorList>
            <person name="Medvecky M."/>
            <person name="Cejkova D."/>
            <person name="Polansky O."/>
            <person name="Karasova D."/>
            <person name="Kubasova T."/>
            <person name="Cizek A."/>
            <person name="Rychlik I."/>
        </authorList>
    </citation>
    <scope>NUCLEOTIDE SEQUENCE</scope>
    <source>
        <strain evidence="7">An175</strain>
    </source>
</reference>
<protein>
    <submittedName>
        <fullName evidence="7">Cobalt ECF transporter T component CbiQ</fullName>
    </submittedName>
</protein>
<sequence length="256" mass="28714">MMIIDEFCYHSKLRYENAGEKFAFAVITLCICVASRSITVACMVLASTGILTVLKGGVPVLRYMRLLTIPLAFLFLSTVAIIFHIKQTPMDLFALPLSDWYITTSRASFVYALQLILTALAAVSCLYFLSLTTPVPDILEVMRKLHCPKLIIELMLLIYRFIFILLNTASAISISQSCRLGNKDYRTSVKSFGMLGSVLMMRAMIRSSQLYIAMETRCYDGTIRVLSESQPPKRHVVAAIITYDAALLVFAVWSTF</sequence>
<feature type="transmembrane region" description="Helical" evidence="6">
    <location>
        <begin position="22"/>
        <end position="54"/>
    </location>
</feature>
<feature type="transmembrane region" description="Helical" evidence="6">
    <location>
        <begin position="109"/>
        <end position="129"/>
    </location>
</feature>
<dbReference type="Proteomes" id="UP000196386">
    <property type="component" value="Unassembled WGS sequence"/>
</dbReference>
<dbReference type="AlphaFoldDB" id="A0A1Y4MH32"/>
<feature type="transmembrane region" description="Helical" evidence="6">
    <location>
        <begin position="66"/>
        <end position="85"/>
    </location>
</feature>
<dbReference type="InterPro" id="IPR052770">
    <property type="entry name" value="Cobalt_transport_CbiQ"/>
</dbReference>
<evidence type="ECO:0000313" key="7">
    <source>
        <dbReference type="EMBL" id="OUP68076.1"/>
    </source>
</evidence>
<dbReference type="EMBL" id="NFKP01000022">
    <property type="protein sequence ID" value="OUP68076.1"/>
    <property type="molecule type" value="Genomic_DNA"/>
</dbReference>
<organism evidence="7 9">
    <name type="scientific">Anaerotruncus colihominis</name>
    <dbReference type="NCBI Taxonomy" id="169435"/>
    <lineage>
        <taxon>Bacteria</taxon>
        <taxon>Bacillati</taxon>
        <taxon>Bacillota</taxon>
        <taxon>Clostridia</taxon>
        <taxon>Eubacteriales</taxon>
        <taxon>Oscillospiraceae</taxon>
        <taxon>Anaerotruncus</taxon>
    </lineage>
</organism>
<dbReference type="Proteomes" id="UP000260828">
    <property type="component" value="Unassembled WGS sequence"/>
</dbReference>
<name>A0A1Y4MH32_9FIRM</name>
<reference evidence="8 10" key="3">
    <citation type="submission" date="2018-08" db="EMBL/GenBank/DDBJ databases">
        <title>A genome reference for cultivated species of the human gut microbiota.</title>
        <authorList>
            <person name="Zou Y."/>
            <person name="Xue W."/>
            <person name="Luo G."/>
        </authorList>
    </citation>
    <scope>NUCLEOTIDE SEQUENCE [LARGE SCALE GENOMIC DNA]</scope>
    <source>
        <strain evidence="8 10">TF05-12AC</strain>
    </source>
</reference>
<proteinExistence type="predicted"/>
<evidence type="ECO:0000313" key="8">
    <source>
        <dbReference type="EMBL" id="RGE70317.1"/>
    </source>
</evidence>
<evidence type="ECO:0000256" key="2">
    <source>
        <dbReference type="ARBA" id="ARBA00022475"/>
    </source>
</evidence>
<dbReference type="InterPro" id="IPR003339">
    <property type="entry name" value="ABC/ECF_trnsptr_transmembrane"/>
</dbReference>
<feature type="transmembrane region" description="Helical" evidence="6">
    <location>
        <begin position="150"/>
        <end position="172"/>
    </location>
</feature>
<dbReference type="Pfam" id="PF02361">
    <property type="entry name" value="CbiQ"/>
    <property type="match status" value="1"/>
</dbReference>
<dbReference type="NCBIfam" id="TIGR02454">
    <property type="entry name" value="ECF_T_CbiQ"/>
    <property type="match status" value="1"/>
</dbReference>
<evidence type="ECO:0000256" key="1">
    <source>
        <dbReference type="ARBA" id="ARBA00004651"/>
    </source>
</evidence>
<dbReference type="GO" id="GO:0006824">
    <property type="term" value="P:cobalt ion transport"/>
    <property type="evidence" value="ECO:0007669"/>
    <property type="project" value="InterPro"/>
</dbReference>
<dbReference type="PANTHER" id="PTHR43723:SF1">
    <property type="entry name" value="COBALT TRANSPORT PROTEIN CBIQ"/>
    <property type="match status" value="1"/>
</dbReference>